<dbReference type="Pfam" id="PF07452">
    <property type="entry name" value="CHRD"/>
    <property type="match status" value="1"/>
</dbReference>
<gene>
    <name evidence="3" type="ORF">rosag_16380</name>
</gene>
<keyword evidence="1" id="KW-0732">Signal</keyword>
<proteinExistence type="predicted"/>
<accession>A0AA37QEY9</accession>
<dbReference type="InterPro" id="IPR010895">
    <property type="entry name" value="CHRD"/>
</dbReference>
<organism evidence="3 4">
    <name type="scientific">Roseisolibacter agri</name>
    <dbReference type="NCBI Taxonomy" id="2014610"/>
    <lineage>
        <taxon>Bacteria</taxon>
        <taxon>Pseudomonadati</taxon>
        <taxon>Gemmatimonadota</taxon>
        <taxon>Gemmatimonadia</taxon>
        <taxon>Gemmatimonadales</taxon>
        <taxon>Gemmatimonadaceae</taxon>
        <taxon>Roseisolibacter</taxon>
    </lineage>
</organism>
<evidence type="ECO:0000256" key="1">
    <source>
        <dbReference type="SAM" id="SignalP"/>
    </source>
</evidence>
<evidence type="ECO:0000313" key="4">
    <source>
        <dbReference type="Proteomes" id="UP001161325"/>
    </source>
</evidence>
<comment type="caution">
    <text evidence="3">The sequence shown here is derived from an EMBL/GenBank/DDBJ whole genome shotgun (WGS) entry which is preliminary data.</text>
</comment>
<sequence>MSGMPSPRSIALLGAVLVLAACADRHEPIAPASVRLSIVPGAAHGGHPLATPMTQEVTTTPPYWGDPDGSGSALITINPGQEELCWQLDVSGVALSTAAHIHRAPAGVRGGIVVTLTPPDASGRSVGCTTSADRALLKEILASPESFYVNVHTGEFPQGAVRGQLDG</sequence>
<evidence type="ECO:0000313" key="3">
    <source>
        <dbReference type="EMBL" id="GLC25125.1"/>
    </source>
</evidence>
<keyword evidence="4" id="KW-1185">Reference proteome</keyword>
<feature type="signal peptide" evidence="1">
    <location>
        <begin position="1"/>
        <end position="23"/>
    </location>
</feature>
<protein>
    <recommendedName>
        <fullName evidence="2">CHRD domain-containing protein</fullName>
    </recommendedName>
</protein>
<dbReference type="Proteomes" id="UP001161325">
    <property type="component" value="Unassembled WGS sequence"/>
</dbReference>
<dbReference type="EMBL" id="BRXS01000002">
    <property type="protein sequence ID" value="GLC25125.1"/>
    <property type="molecule type" value="Genomic_DNA"/>
</dbReference>
<dbReference type="SMART" id="SM00754">
    <property type="entry name" value="CHRD"/>
    <property type="match status" value="1"/>
</dbReference>
<feature type="chain" id="PRO_5041405648" description="CHRD domain-containing protein" evidence="1">
    <location>
        <begin position="24"/>
        <end position="167"/>
    </location>
</feature>
<reference evidence="3" key="1">
    <citation type="submission" date="2022-08" db="EMBL/GenBank/DDBJ databases">
        <title>Draft genome sequencing of Roseisolibacter agri AW1220.</title>
        <authorList>
            <person name="Tobiishi Y."/>
            <person name="Tonouchi A."/>
        </authorList>
    </citation>
    <scope>NUCLEOTIDE SEQUENCE</scope>
    <source>
        <strain evidence="3">AW1220</strain>
    </source>
</reference>
<name>A0AA37QEY9_9BACT</name>
<evidence type="ECO:0000259" key="2">
    <source>
        <dbReference type="SMART" id="SM00754"/>
    </source>
</evidence>
<feature type="domain" description="CHRD" evidence="2">
    <location>
        <begin position="47"/>
        <end position="167"/>
    </location>
</feature>
<dbReference type="AlphaFoldDB" id="A0AA37QEY9"/>